<sequence length="574" mass="61782">MASAHFIHINAANIGPFMTADVDEVAGKSFDYIVVGGGACGCPLAATLSKSYSVLLVERGGSPYGNHLIEDESSLGHYNIIPDEPTSVAQAFVSEEGVANVRGRVLGGTTAINGGFYSRAGEDFIERAGWDGELVKDAYEWVESKVVFRPYKLTSWQSVAKEALVEAGVTPFNGFTLEHVEGTKIGGSIFDGNRKRHTSADLLKLGDFKRLTVLLNATVQNVIFQHTGDGKSPRARGIRIIKSHSTNGGVYEVYLNQPKRGGSWGDVILSAGALGSPQILMLSGIGPHEHLKHFNISPLINTTEVGKGIQDNPGLAFVLNISQALQKQPPAGAQIVGVANDFRIIIASLTAPISLNMTIKIISAKVANPLSRGELKLNSTDPRQNPSVKFNYFEKERDLDECVQMARLIERAARTDSIEKFLGRTQSGIVDGGGSVEEKLRGLCKKNVSTIGHYHGGCLVGSVVDADYKVLGVEGLRVLDGSTFLDSPGTNPMATVMMLGRILNQSGILTGSDDTTATIGRSSEPANHRFGEVRNRMRIGNWNQNLGKYWKESRSFKALVNPMSSQIAKSSSII</sequence>
<comment type="caution">
    <text evidence="1">The sequence shown here is derived from an EMBL/GenBank/DDBJ whole genome shotgun (WGS) entry which is preliminary data.</text>
</comment>
<dbReference type="Proteomes" id="UP001234297">
    <property type="component" value="Chromosome 6"/>
</dbReference>
<name>A0ACC2L4Y8_PERAE</name>
<organism evidence="1 2">
    <name type="scientific">Persea americana</name>
    <name type="common">Avocado</name>
    <dbReference type="NCBI Taxonomy" id="3435"/>
    <lineage>
        <taxon>Eukaryota</taxon>
        <taxon>Viridiplantae</taxon>
        <taxon>Streptophyta</taxon>
        <taxon>Embryophyta</taxon>
        <taxon>Tracheophyta</taxon>
        <taxon>Spermatophyta</taxon>
        <taxon>Magnoliopsida</taxon>
        <taxon>Magnoliidae</taxon>
        <taxon>Laurales</taxon>
        <taxon>Lauraceae</taxon>
        <taxon>Persea</taxon>
    </lineage>
</organism>
<reference evidence="1 2" key="1">
    <citation type="journal article" date="2022" name="Hortic Res">
        <title>A haplotype resolved chromosomal level avocado genome allows analysis of novel avocado genes.</title>
        <authorList>
            <person name="Nath O."/>
            <person name="Fletcher S.J."/>
            <person name="Hayward A."/>
            <person name="Shaw L.M."/>
            <person name="Masouleh A.K."/>
            <person name="Furtado A."/>
            <person name="Henry R.J."/>
            <person name="Mitter N."/>
        </authorList>
    </citation>
    <scope>NUCLEOTIDE SEQUENCE [LARGE SCALE GENOMIC DNA]</scope>
    <source>
        <strain evidence="2">cv. Hass</strain>
    </source>
</reference>
<dbReference type="EMBL" id="CM056814">
    <property type="protein sequence ID" value="KAJ8628343.1"/>
    <property type="molecule type" value="Genomic_DNA"/>
</dbReference>
<protein>
    <submittedName>
        <fullName evidence="1">Uncharacterized protein</fullName>
    </submittedName>
</protein>
<evidence type="ECO:0000313" key="2">
    <source>
        <dbReference type="Proteomes" id="UP001234297"/>
    </source>
</evidence>
<keyword evidence="2" id="KW-1185">Reference proteome</keyword>
<evidence type="ECO:0000313" key="1">
    <source>
        <dbReference type="EMBL" id="KAJ8628343.1"/>
    </source>
</evidence>
<proteinExistence type="predicted"/>
<gene>
    <name evidence="1" type="ORF">MRB53_021650</name>
</gene>
<accession>A0ACC2L4Y8</accession>